<organism evidence="1 2">
    <name type="scientific">Araneus ventricosus</name>
    <name type="common">Orbweaver spider</name>
    <name type="synonym">Epeira ventricosa</name>
    <dbReference type="NCBI Taxonomy" id="182803"/>
    <lineage>
        <taxon>Eukaryota</taxon>
        <taxon>Metazoa</taxon>
        <taxon>Ecdysozoa</taxon>
        <taxon>Arthropoda</taxon>
        <taxon>Chelicerata</taxon>
        <taxon>Arachnida</taxon>
        <taxon>Araneae</taxon>
        <taxon>Araneomorphae</taxon>
        <taxon>Entelegynae</taxon>
        <taxon>Araneoidea</taxon>
        <taxon>Araneidae</taxon>
        <taxon>Araneus</taxon>
    </lineage>
</organism>
<dbReference type="OrthoDB" id="125347at2759"/>
<dbReference type="EMBL" id="BGPR01034887">
    <property type="protein sequence ID" value="GBO09443.1"/>
    <property type="molecule type" value="Genomic_DNA"/>
</dbReference>
<comment type="caution">
    <text evidence="1">The sequence shown here is derived from an EMBL/GenBank/DDBJ whole genome shotgun (WGS) entry which is preliminary data.</text>
</comment>
<dbReference type="AlphaFoldDB" id="A0A4Y2UAA0"/>
<sequence length="127" mass="14811">MFASNQPKTEKCYSFLLATKHCIKRAANGSRDDTNFEIHYRKRIVRKVITALQNNDQRIQCQRSTYEKAYKKFPQHGTMMSQILLFATVLSKLESLTENSASKEDEDNIPLRELKKIVDTVKENRIN</sequence>
<protein>
    <submittedName>
        <fullName evidence="1">Uncharacterized protein</fullName>
    </submittedName>
</protein>
<keyword evidence="2" id="KW-1185">Reference proteome</keyword>
<gene>
    <name evidence="1" type="ORF">AVEN_110737_1</name>
</gene>
<evidence type="ECO:0000313" key="2">
    <source>
        <dbReference type="Proteomes" id="UP000499080"/>
    </source>
</evidence>
<reference evidence="1 2" key="1">
    <citation type="journal article" date="2019" name="Sci. Rep.">
        <title>Orb-weaving spider Araneus ventricosus genome elucidates the spidroin gene catalogue.</title>
        <authorList>
            <person name="Kono N."/>
            <person name="Nakamura H."/>
            <person name="Ohtoshi R."/>
            <person name="Moran D.A.P."/>
            <person name="Shinohara A."/>
            <person name="Yoshida Y."/>
            <person name="Fujiwara M."/>
            <person name="Mori M."/>
            <person name="Tomita M."/>
            <person name="Arakawa K."/>
        </authorList>
    </citation>
    <scope>NUCLEOTIDE SEQUENCE [LARGE SCALE GENOMIC DNA]</scope>
</reference>
<dbReference type="Proteomes" id="UP000499080">
    <property type="component" value="Unassembled WGS sequence"/>
</dbReference>
<proteinExistence type="predicted"/>
<evidence type="ECO:0000313" key="1">
    <source>
        <dbReference type="EMBL" id="GBO09443.1"/>
    </source>
</evidence>
<name>A0A4Y2UAA0_ARAVE</name>
<accession>A0A4Y2UAA0</accession>